<protein>
    <submittedName>
        <fullName evidence="7">Uncharacterized protein</fullName>
    </submittedName>
</protein>
<feature type="compositionally biased region" description="Basic and acidic residues" evidence="5">
    <location>
        <begin position="286"/>
        <end position="298"/>
    </location>
</feature>
<feature type="compositionally biased region" description="Low complexity" evidence="5">
    <location>
        <begin position="243"/>
        <end position="285"/>
    </location>
</feature>
<dbReference type="RefSeq" id="XP_066930061.1">
    <property type="nucleotide sequence ID" value="XM_067073960.1"/>
</dbReference>
<evidence type="ECO:0000256" key="5">
    <source>
        <dbReference type="SAM" id="MobiDB-lite"/>
    </source>
</evidence>
<evidence type="ECO:0000256" key="3">
    <source>
        <dbReference type="ARBA" id="ARBA00022989"/>
    </source>
</evidence>
<feature type="transmembrane region" description="Helical" evidence="6">
    <location>
        <begin position="33"/>
        <end position="55"/>
    </location>
</feature>
<keyword evidence="3 6" id="KW-1133">Transmembrane helix</keyword>
<evidence type="ECO:0000313" key="7">
    <source>
        <dbReference type="EnsemblMetazoa" id="CLYHEMP023339.1"/>
    </source>
</evidence>
<dbReference type="InterPro" id="IPR004031">
    <property type="entry name" value="PMP22/EMP/MP20/Claudin"/>
</dbReference>
<evidence type="ECO:0000313" key="8">
    <source>
        <dbReference type="Proteomes" id="UP000594262"/>
    </source>
</evidence>
<dbReference type="Proteomes" id="UP000594262">
    <property type="component" value="Unplaced"/>
</dbReference>
<organism evidence="7 8">
    <name type="scientific">Clytia hemisphaerica</name>
    <dbReference type="NCBI Taxonomy" id="252671"/>
    <lineage>
        <taxon>Eukaryota</taxon>
        <taxon>Metazoa</taxon>
        <taxon>Cnidaria</taxon>
        <taxon>Hydrozoa</taxon>
        <taxon>Hydroidolina</taxon>
        <taxon>Leptothecata</taxon>
        <taxon>Obeliida</taxon>
        <taxon>Clytiidae</taxon>
        <taxon>Clytia</taxon>
    </lineage>
</organism>
<dbReference type="EnsemblMetazoa" id="CLYHEMT023339.1">
    <property type="protein sequence ID" value="CLYHEMP023339.1"/>
    <property type="gene ID" value="CLYHEMG023339"/>
</dbReference>
<accession>A0A7M6DQU2</accession>
<feature type="transmembrane region" description="Helical" evidence="6">
    <location>
        <begin position="160"/>
        <end position="180"/>
    </location>
</feature>
<reference evidence="7" key="1">
    <citation type="submission" date="2021-01" db="UniProtKB">
        <authorList>
            <consortium name="EnsemblMetazoa"/>
        </authorList>
    </citation>
    <scope>IDENTIFICATION</scope>
</reference>
<dbReference type="GO" id="GO:0016020">
    <property type="term" value="C:membrane"/>
    <property type="evidence" value="ECO:0007669"/>
    <property type="project" value="UniProtKB-SubCell"/>
</dbReference>
<proteinExistence type="predicted"/>
<dbReference type="Pfam" id="PF00822">
    <property type="entry name" value="PMP22_Claudin"/>
    <property type="match status" value="1"/>
</dbReference>
<sequence>MYLQQVTDVESNSYSVDNLDKFKRTDHRAKTRCFVLFALLFTIYQISCFSNGWLINGDEYLGLWQLCSESVGCLWMEQSPSYDVPFLDWFSTVRAFLLLTSIFTIFAMAFQIANIYCDQTISMFPVRVCAIFNVLYLLLSIIIFPTHKPNNFDDIWQLGWSYYVTCVACLLSILQATITFRVGRENRPKKISPPGISGPPIGRIQINDPTSAEGAVARDDWTLDDKSFFNTTEADPLPEKKSPSSLSSYSGDNSGSSSGRSSRSSSVTSGSSFVSSASSYSSDSESIGKESDDRIDLV</sequence>
<evidence type="ECO:0000256" key="1">
    <source>
        <dbReference type="ARBA" id="ARBA00004141"/>
    </source>
</evidence>
<feature type="region of interest" description="Disordered" evidence="5">
    <location>
        <begin position="229"/>
        <end position="298"/>
    </location>
</feature>
<feature type="transmembrane region" description="Helical" evidence="6">
    <location>
        <begin position="95"/>
        <end position="117"/>
    </location>
</feature>
<name>A0A7M6DQU2_9CNID</name>
<comment type="subcellular location">
    <subcellularLocation>
        <location evidence="1">Membrane</location>
        <topology evidence="1">Multi-pass membrane protein</topology>
    </subcellularLocation>
</comment>
<dbReference type="GeneID" id="136817638"/>
<keyword evidence="2 6" id="KW-0812">Transmembrane</keyword>
<evidence type="ECO:0000256" key="6">
    <source>
        <dbReference type="SAM" id="Phobius"/>
    </source>
</evidence>
<dbReference type="AlphaFoldDB" id="A0A7M6DQU2"/>
<evidence type="ECO:0000256" key="2">
    <source>
        <dbReference type="ARBA" id="ARBA00022692"/>
    </source>
</evidence>
<keyword evidence="4 6" id="KW-0472">Membrane</keyword>
<evidence type="ECO:0000256" key="4">
    <source>
        <dbReference type="ARBA" id="ARBA00023136"/>
    </source>
</evidence>
<feature type="transmembrane region" description="Helical" evidence="6">
    <location>
        <begin position="124"/>
        <end position="144"/>
    </location>
</feature>
<dbReference type="Gene3D" id="1.20.140.150">
    <property type="match status" value="1"/>
</dbReference>
<keyword evidence="8" id="KW-1185">Reference proteome</keyword>